<accession>A0A9R1R070</accession>
<dbReference type="Gramene" id="TRITD3Bv1G283040.1">
    <property type="protein sequence ID" value="TRITD3Bv1G283040.1"/>
    <property type="gene ID" value="TRITD3Bv1G283040"/>
</dbReference>
<evidence type="ECO:0000256" key="1">
    <source>
        <dbReference type="SAM" id="Phobius"/>
    </source>
</evidence>
<sequence>MEQPIGNPSELWKSPRGTVIRIEVLALVAIALSFFFVAFGSSCRWSNRWIIQKGVLAANALSLSLRTYSIGLMQSSPVKSEMYPIWAVSLLTLFGSINSVNGYNLDHNNQLLKLLYQLCLYCGYVLLIGISTISSDVVTVIPGTWTTHISGGTVVVTTTPYDLVITLVILASIALLQVMQLPLVSRLGRQPILGPPLTSIVKGLAEFWANRLRISAPSDNVKEHIDRLSRGGEFITHIWAMLYATGIVKQTQMELPDYGPLRHLDFLNLCSLGRDDAAQSTSCALDNMGCDYSTPGPPFGMSGDLYRNNEQK</sequence>
<keyword evidence="1" id="KW-0472">Membrane</keyword>
<dbReference type="Pfam" id="PF13968">
    <property type="entry name" value="DUF4220"/>
    <property type="match status" value="1"/>
</dbReference>
<feature type="domain" description="DUF4220" evidence="2">
    <location>
        <begin position="57"/>
        <end position="135"/>
    </location>
</feature>
<feature type="transmembrane region" description="Helical" evidence="1">
    <location>
        <begin position="83"/>
        <end position="103"/>
    </location>
</feature>
<dbReference type="AlphaFoldDB" id="A0A9R1R070"/>
<feature type="transmembrane region" description="Helical" evidence="1">
    <location>
        <begin position="115"/>
        <end position="141"/>
    </location>
</feature>
<protein>
    <recommendedName>
        <fullName evidence="2">DUF4220 domain-containing protein</fullName>
    </recommendedName>
</protein>
<keyword evidence="1" id="KW-0812">Transmembrane</keyword>
<evidence type="ECO:0000259" key="2">
    <source>
        <dbReference type="Pfam" id="PF13968"/>
    </source>
</evidence>
<keyword evidence="1" id="KW-1133">Transmembrane helix</keyword>
<feature type="transmembrane region" description="Helical" evidence="1">
    <location>
        <begin position="161"/>
        <end position="179"/>
    </location>
</feature>
<dbReference type="Proteomes" id="UP000324705">
    <property type="component" value="Chromosome 3B"/>
</dbReference>
<dbReference type="OMA" id="FMEERTE"/>
<proteinExistence type="predicted"/>
<name>A0A9R1R070_TRITD</name>
<dbReference type="InterPro" id="IPR025315">
    <property type="entry name" value="DUF4220"/>
</dbReference>
<dbReference type="InterPro" id="IPR007658">
    <property type="entry name" value="DUF594"/>
</dbReference>
<feature type="transmembrane region" description="Helical" evidence="1">
    <location>
        <begin position="20"/>
        <end position="42"/>
    </location>
</feature>
<reference evidence="3 4" key="1">
    <citation type="submission" date="2017-09" db="EMBL/GenBank/DDBJ databases">
        <authorList>
            <consortium name="International Durum Wheat Genome Sequencing Consortium (IDWGSC)"/>
            <person name="Milanesi L."/>
        </authorList>
    </citation>
    <scope>NUCLEOTIDE SEQUENCE [LARGE SCALE GENOMIC DNA]</scope>
    <source>
        <strain evidence="4">cv. Svevo</strain>
    </source>
</reference>
<gene>
    <name evidence="3" type="ORF">TRITD_3Bv1G283040</name>
</gene>
<dbReference type="PANTHER" id="PTHR31325">
    <property type="entry name" value="OS01G0798800 PROTEIN-RELATED"/>
    <property type="match status" value="1"/>
</dbReference>
<evidence type="ECO:0000313" key="3">
    <source>
        <dbReference type="EMBL" id="VAH86705.1"/>
    </source>
</evidence>
<dbReference type="EMBL" id="LT934116">
    <property type="protein sequence ID" value="VAH86705.1"/>
    <property type="molecule type" value="Genomic_DNA"/>
</dbReference>
<feature type="transmembrane region" description="Helical" evidence="1">
    <location>
        <begin position="54"/>
        <end position="71"/>
    </location>
</feature>
<evidence type="ECO:0000313" key="4">
    <source>
        <dbReference type="Proteomes" id="UP000324705"/>
    </source>
</evidence>
<keyword evidence="4" id="KW-1185">Reference proteome</keyword>
<dbReference type="Pfam" id="PF04578">
    <property type="entry name" value="DUF594"/>
    <property type="match status" value="1"/>
</dbReference>
<organism evidence="3 4">
    <name type="scientific">Triticum turgidum subsp. durum</name>
    <name type="common">Durum wheat</name>
    <name type="synonym">Triticum durum</name>
    <dbReference type="NCBI Taxonomy" id="4567"/>
    <lineage>
        <taxon>Eukaryota</taxon>
        <taxon>Viridiplantae</taxon>
        <taxon>Streptophyta</taxon>
        <taxon>Embryophyta</taxon>
        <taxon>Tracheophyta</taxon>
        <taxon>Spermatophyta</taxon>
        <taxon>Magnoliopsida</taxon>
        <taxon>Liliopsida</taxon>
        <taxon>Poales</taxon>
        <taxon>Poaceae</taxon>
        <taxon>BOP clade</taxon>
        <taxon>Pooideae</taxon>
        <taxon>Triticodae</taxon>
        <taxon>Triticeae</taxon>
        <taxon>Triticinae</taxon>
        <taxon>Triticum</taxon>
    </lineage>
</organism>